<dbReference type="EMBL" id="JAJJMB010008687">
    <property type="protein sequence ID" value="KAI3921480.1"/>
    <property type="molecule type" value="Genomic_DNA"/>
</dbReference>
<reference evidence="8" key="1">
    <citation type="submission" date="2022-04" db="EMBL/GenBank/DDBJ databases">
        <title>A functionally conserved STORR gene fusion in Papaver species that diverged 16.8 million years ago.</title>
        <authorList>
            <person name="Catania T."/>
        </authorList>
    </citation>
    <scope>NUCLEOTIDE SEQUENCE</scope>
    <source>
        <strain evidence="8">S-188037</strain>
    </source>
</reference>
<evidence type="ECO:0000256" key="1">
    <source>
        <dbReference type="ARBA" id="ARBA00000971"/>
    </source>
</evidence>
<proteinExistence type="inferred from homology"/>
<protein>
    <recommendedName>
        <fullName evidence="7">Serine/threonine-protein phosphatase 2A activator</fullName>
        <ecNumber evidence="7">5.2.1.8</ecNumber>
    </recommendedName>
    <alternativeName>
        <fullName evidence="7">Phosphotyrosyl phosphatase activator</fullName>
    </alternativeName>
</protein>
<dbReference type="Pfam" id="PF03095">
    <property type="entry name" value="PTPA"/>
    <property type="match status" value="2"/>
</dbReference>
<sequence length="104" mass="11897">MGISHIEIARMGVVKEEDFQAVVSRVYVKYLNVTRKLQTVYDLEPGSSRHGFFGRVPNWTKVNGGLLKMYKAEMLESLQYMHNFQTGSLLQWNIPSVECEADPS</sequence>
<comment type="function">
    <text evidence="7">PPIases accelerate the folding of proteins. It catalyzes the cis-trans isomerization of proline imidic peptide bonds in oligopeptides.</text>
</comment>
<evidence type="ECO:0000256" key="6">
    <source>
        <dbReference type="ARBA" id="ARBA00023235"/>
    </source>
</evidence>
<dbReference type="GO" id="GO:0003755">
    <property type="term" value="F:peptidyl-prolyl cis-trans isomerase activity"/>
    <property type="evidence" value="ECO:0007669"/>
    <property type="project" value="UniProtKB-KW"/>
</dbReference>
<evidence type="ECO:0000256" key="4">
    <source>
        <dbReference type="ARBA" id="ARBA00022490"/>
    </source>
</evidence>
<evidence type="ECO:0000313" key="8">
    <source>
        <dbReference type="EMBL" id="KAI3921480.1"/>
    </source>
</evidence>
<keyword evidence="9" id="KW-1185">Reference proteome</keyword>
<comment type="similarity">
    <text evidence="3 7">Belongs to the PTPA-type PPIase family.</text>
</comment>
<dbReference type="AlphaFoldDB" id="A0AAD4SUE7"/>
<dbReference type="GO" id="GO:0000159">
    <property type="term" value="C:protein phosphatase type 2A complex"/>
    <property type="evidence" value="ECO:0007669"/>
    <property type="project" value="TreeGrafter"/>
</dbReference>
<keyword evidence="6 7" id="KW-0413">Isomerase</keyword>
<dbReference type="InterPro" id="IPR004327">
    <property type="entry name" value="Phstyr_phstse_ac"/>
</dbReference>
<comment type="catalytic activity">
    <reaction evidence="1 7">
        <text>[protein]-peptidylproline (omega=180) = [protein]-peptidylproline (omega=0)</text>
        <dbReference type="Rhea" id="RHEA:16237"/>
        <dbReference type="Rhea" id="RHEA-COMP:10747"/>
        <dbReference type="Rhea" id="RHEA-COMP:10748"/>
        <dbReference type="ChEBI" id="CHEBI:83833"/>
        <dbReference type="ChEBI" id="CHEBI:83834"/>
        <dbReference type="EC" id="5.2.1.8"/>
    </reaction>
</comment>
<gene>
    <name evidence="8" type="ORF">MKW98_013414</name>
</gene>
<dbReference type="PANTHER" id="PTHR10012">
    <property type="entry name" value="SERINE/THREONINE-PROTEIN PHOSPHATASE 2A REGULATORY SUBUNIT B"/>
    <property type="match status" value="1"/>
</dbReference>
<evidence type="ECO:0000256" key="5">
    <source>
        <dbReference type="ARBA" id="ARBA00023110"/>
    </source>
</evidence>
<dbReference type="InterPro" id="IPR043170">
    <property type="entry name" value="PTPA_C_lid"/>
</dbReference>
<dbReference type="GO" id="GO:0008160">
    <property type="term" value="F:protein tyrosine phosphatase activator activity"/>
    <property type="evidence" value="ECO:0007669"/>
    <property type="project" value="TreeGrafter"/>
</dbReference>
<comment type="subcellular location">
    <subcellularLocation>
        <location evidence="2 7">Cytoplasm</location>
    </subcellularLocation>
</comment>
<dbReference type="GO" id="GO:0005737">
    <property type="term" value="C:cytoplasm"/>
    <property type="evidence" value="ECO:0007669"/>
    <property type="project" value="UniProtKB-SubCell"/>
</dbReference>
<comment type="caution">
    <text evidence="8">The sequence shown here is derived from an EMBL/GenBank/DDBJ whole genome shotgun (WGS) entry which is preliminary data.</text>
</comment>
<dbReference type="PANTHER" id="PTHR10012:SF0">
    <property type="entry name" value="SERINE_THREONINE-PROTEIN PHOSPHATASE 2A ACTIVATOR"/>
    <property type="match status" value="1"/>
</dbReference>
<dbReference type="SUPFAM" id="SSF140984">
    <property type="entry name" value="PTPA-like"/>
    <property type="match status" value="1"/>
</dbReference>
<dbReference type="Proteomes" id="UP001202328">
    <property type="component" value="Unassembled WGS sequence"/>
</dbReference>
<dbReference type="EC" id="5.2.1.8" evidence="7"/>
<organism evidence="8 9">
    <name type="scientific">Papaver atlanticum</name>
    <dbReference type="NCBI Taxonomy" id="357466"/>
    <lineage>
        <taxon>Eukaryota</taxon>
        <taxon>Viridiplantae</taxon>
        <taxon>Streptophyta</taxon>
        <taxon>Embryophyta</taxon>
        <taxon>Tracheophyta</taxon>
        <taxon>Spermatophyta</taxon>
        <taxon>Magnoliopsida</taxon>
        <taxon>Ranunculales</taxon>
        <taxon>Papaveraceae</taxon>
        <taxon>Papaveroideae</taxon>
        <taxon>Papaver</taxon>
    </lineage>
</organism>
<name>A0AAD4SUE7_9MAGN</name>
<dbReference type="Gene3D" id="1.20.120.1150">
    <property type="match status" value="1"/>
</dbReference>
<evidence type="ECO:0000256" key="7">
    <source>
        <dbReference type="RuleBase" id="RU361210"/>
    </source>
</evidence>
<dbReference type="GO" id="GO:0007052">
    <property type="term" value="P:mitotic spindle organization"/>
    <property type="evidence" value="ECO:0007669"/>
    <property type="project" value="TreeGrafter"/>
</dbReference>
<keyword evidence="5 7" id="KW-0697">Rotamase</keyword>
<keyword evidence="4 7" id="KW-0963">Cytoplasm</keyword>
<evidence type="ECO:0000313" key="9">
    <source>
        <dbReference type="Proteomes" id="UP001202328"/>
    </source>
</evidence>
<accession>A0AAD4SUE7</accession>
<evidence type="ECO:0000256" key="3">
    <source>
        <dbReference type="ARBA" id="ARBA00011019"/>
    </source>
</evidence>
<evidence type="ECO:0000256" key="2">
    <source>
        <dbReference type="ARBA" id="ARBA00004496"/>
    </source>
</evidence>
<dbReference type="InterPro" id="IPR037218">
    <property type="entry name" value="PTPA_sf"/>
</dbReference>
<dbReference type="GO" id="GO:0005634">
    <property type="term" value="C:nucleus"/>
    <property type="evidence" value="ECO:0007669"/>
    <property type="project" value="TreeGrafter"/>
</dbReference>